<protein>
    <submittedName>
        <fullName evidence="2">SusD/RagB family nutrient-binding outer membrane lipoprotein</fullName>
    </submittedName>
</protein>
<dbReference type="RefSeq" id="WP_254168186.1">
    <property type="nucleotide sequence ID" value="NZ_JAHESF010000032.1"/>
</dbReference>
<proteinExistence type="predicted"/>
<keyword evidence="1" id="KW-0732">Signal</keyword>
<feature type="signal peptide" evidence="1">
    <location>
        <begin position="1"/>
        <end position="21"/>
    </location>
</feature>
<organism evidence="2 3">
    <name type="scientific">Chryseosolibacter histidini</name>
    <dbReference type="NCBI Taxonomy" id="2782349"/>
    <lineage>
        <taxon>Bacteria</taxon>
        <taxon>Pseudomonadati</taxon>
        <taxon>Bacteroidota</taxon>
        <taxon>Cytophagia</taxon>
        <taxon>Cytophagales</taxon>
        <taxon>Chryseotaleaceae</taxon>
        <taxon>Chryseosolibacter</taxon>
    </lineage>
</organism>
<evidence type="ECO:0000313" key="2">
    <source>
        <dbReference type="EMBL" id="MBT1699929.1"/>
    </source>
</evidence>
<name>A0AAP2DSX5_9BACT</name>
<gene>
    <name evidence="2" type="ORF">KK083_23790</name>
</gene>
<keyword evidence="2" id="KW-0449">Lipoprotein</keyword>
<dbReference type="InterPro" id="IPR011990">
    <property type="entry name" value="TPR-like_helical_dom_sf"/>
</dbReference>
<dbReference type="AlphaFoldDB" id="A0AAP2DSX5"/>
<sequence length="477" mass="52284">MKKILMLLLPIVLLTACVDSLDDYNVDQKKASSIPPRTLFTNALKGLTDILTTPNVNSNNYRMFVQQWATTTYLDEPRYSMTSRLYSQNLWNAVYRDVLSDLKEARRLIDLDATLDPAVKNNQLGLIGIMEVYSWDVLVKTFGGVPYSKALDPENLLPEYEDAQTIYTDLITRLDTSLGLLTSGSSLGTADLIYGGDVAKWKKFGNSLKLKMALTIADVDNSKAKTMAEAAATAGVLSANTENARFPYIAASPNNNPISANTNPIFTSREDFVVANTIVDAMNTLNDPRRPFYFTTVGGVYVGGQYGYPNTFANFSKPSAKITDPTFEALLMDYSEVEFNLAEAVERGYAVGGTAQAHYNAAVTASITYWGGTAGDATTYLAQPGVDYANAASGATYKEKIGKQKWIALNNRGWEAWVEWRRLDAPALTPPLASLKIPVRMIYPPSEGTVNTAPYEAAVAKLGGTDSPDVKLFWDKF</sequence>
<dbReference type="PROSITE" id="PS51257">
    <property type="entry name" value="PROKAR_LIPOPROTEIN"/>
    <property type="match status" value="1"/>
</dbReference>
<keyword evidence="3" id="KW-1185">Reference proteome</keyword>
<reference evidence="2 3" key="1">
    <citation type="submission" date="2021-05" db="EMBL/GenBank/DDBJ databases">
        <title>A Polyphasic approach of four new species of the genus Ohtaekwangia: Ohtaekwangia histidinii sp. nov., Ohtaekwangia cretensis sp. nov., Ohtaekwangia indiensis sp. nov., Ohtaekwangia reichenbachii sp. nov. from diverse environment.</title>
        <authorList>
            <person name="Octaviana S."/>
        </authorList>
    </citation>
    <scope>NUCLEOTIDE SEQUENCE [LARGE SCALE GENOMIC DNA]</scope>
    <source>
        <strain evidence="2 3">PWU4</strain>
    </source>
</reference>
<dbReference type="EMBL" id="JAHESF010000032">
    <property type="protein sequence ID" value="MBT1699929.1"/>
    <property type="molecule type" value="Genomic_DNA"/>
</dbReference>
<accession>A0AAP2DSX5</accession>
<evidence type="ECO:0000256" key="1">
    <source>
        <dbReference type="SAM" id="SignalP"/>
    </source>
</evidence>
<dbReference type="Proteomes" id="UP001319200">
    <property type="component" value="Unassembled WGS sequence"/>
</dbReference>
<dbReference type="Pfam" id="PF12771">
    <property type="entry name" value="SusD-like_2"/>
    <property type="match status" value="1"/>
</dbReference>
<feature type="chain" id="PRO_5042871846" evidence="1">
    <location>
        <begin position="22"/>
        <end position="477"/>
    </location>
</feature>
<evidence type="ECO:0000313" key="3">
    <source>
        <dbReference type="Proteomes" id="UP001319200"/>
    </source>
</evidence>
<dbReference type="InterPro" id="IPR041662">
    <property type="entry name" value="SusD-like_2"/>
</dbReference>
<dbReference type="Gene3D" id="1.25.40.390">
    <property type="match status" value="1"/>
</dbReference>
<comment type="caution">
    <text evidence="2">The sequence shown here is derived from an EMBL/GenBank/DDBJ whole genome shotgun (WGS) entry which is preliminary data.</text>
</comment>
<dbReference type="SUPFAM" id="SSF48452">
    <property type="entry name" value="TPR-like"/>
    <property type="match status" value="1"/>
</dbReference>